<accession>A0A816KV84</accession>
<gene>
    <name evidence="1" type="ORF">DARMORV10_C05P13130.1</name>
</gene>
<evidence type="ECO:0000313" key="1">
    <source>
        <dbReference type="EMBL" id="CAF1925765.1"/>
    </source>
</evidence>
<protein>
    <submittedName>
        <fullName evidence="1">(rape) hypothetical protein</fullName>
    </submittedName>
</protein>
<dbReference type="EMBL" id="HG994369">
    <property type="protein sequence ID" value="CAF1925765.1"/>
    <property type="molecule type" value="Genomic_DNA"/>
</dbReference>
<organism evidence="1">
    <name type="scientific">Brassica napus</name>
    <name type="common">Rape</name>
    <dbReference type="NCBI Taxonomy" id="3708"/>
    <lineage>
        <taxon>Eukaryota</taxon>
        <taxon>Viridiplantae</taxon>
        <taxon>Streptophyta</taxon>
        <taxon>Embryophyta</taxon>
        <taxon>Tracheophyta</taxon>
        <taxon>Spermatophyta</taxon>
        <taxon>Magnoliopsida</taxon>
        <taxon>eudicotyledons</taxon>
        <taxon>Gunneridae</taxon>
        <taxon>Pentapetalae</taxon>
        <taxon>rosids</taxon>
        <taxon>malvids</taxon>
        <taxon>Brassicales</taxon>
        <taxon>Brassicaceae</taxon>
        <taxon>Brassiceae</taxon>
        <taxon>Brassica</taxon>
    </lineage>
</organism>
<reference evidence="1" key="1">
    <citation type="submission" date="2021-01" db="EMBL/GenBank/DDBJ databases">
        <authorList>
            <consortium name="Genoscope - CEA"/>
            <person name="William W."/>
        </authorList>
    </citation>
    <scope>NUCLEOTIDE SEQUENCE</scope>
</reference>
<name>A0A816KV84_BRANA</name>
<dbReference type="Proteomes" id="UP001295469">
    <property type="component" value="Chromosome C05"/>
</dbReference>
<sequence length="55" mass="6473">MNNRNFSQFLYKLFDISIDSNMEATNTPILFEIHQCIQTHKKIKVDLHMSESSIT</sequence>
<dbReference type="AlphaFoldDB" id="A0A816KV84"/>
<proteinExistence type="predicted"/>